<dbReference type="GO" id="GO:0006629">
    <property type="term" value="P:lipid metabolic process"/>
    <property type="evidence" value="ECO:0007669"/>
    <property type="project" value="InterPro"/>
</dbReference>
<evidence type="ECO:0000256" key="1">
    <source>
        <dbReference type="ARBA" id="ARBA00004141"/>
    </source>
</evidence>
<dbReference type="PIRSF" id="PIRSF006648">
    <property type="entry name" value="DrrB"/>
    <property type="match status" value="1"/>
</dbReference>
<evidence type="ECO:0000313" key="9">
    <source>
        <dbReference type="Proteomes" id="UP000319383"/>
    </source>
</evidence>
<feature type="transmembrane region" description="Helical" evidence="5">
    <location>
        <begin position="127"/>
        <end position="148"/>
    </location>
</feature>
<evidence type="ECO:0000259" key="7">
    <source>
        <dbReference type="PROSITE" id="PS51012"/>
    </source>
</evidence>
<dbReference type="PRINTS" id="PR00164">
    <property type="entry name" value="ABC2TRNSPORT"/>
</dbReference>
<organism evidence="8 9">
    <name type="scientific">Symmachiella dynata</name>
    <dbReference type="NCBI Taxonomy" id="2527995"/>
    <lineage>
        <taxon>Bacteria</taxon>
        <taxon>Pseudomonadati</taxon>
        <taxon>Planctomycetota</taxon>
        <taxon>Planctomycetia</taxon>
        <taxon>Planctomycetales</taxon>
        <taxon>Planctomycetaceae</taxon>
        <taxon>Symmachiella</taxon>
    </lineage>
</organism>
<dbReference type="InterPro" id="IPR047817">
    <property type="entry name" value="ABC2_TM_bact-type"/>
</dbReference>
<accession>A0A517ZMN2</accession>
<proteinExistence type="inferred from homology"/>
<dbReference type="RefSeq" id="WP_145375919.1">
    <property type="nucleotide sequence ID" value="NZ_CP036276.1"/>
</dbReference>
<dbReference type="GO" id="GO:0035556">
    <property type="term" value="P:intracellular signal transduction"/>
    <property type="evidence" value="ECO:0007669"/>
    <property type="project" value="InterPro"/>
</dbReference>
<dbReference type="InterPro" id="IPR051784">
    <property type="entry name" value="Nod_factor_ABC_transporter"/>
</dbReference>
<dbReference type="InterPro" id="IPR001711">
    <property type="entry name" value="PLipase_C_Pinositol-sp_Y"/>
</dbReference>
<keyword evidence="4 5" id="KW-0472">Membrane</keyword>
<keyword evidence="9" id="KW-1185">Reference proteome</keyword>
<keyword evidence="5" id="KW-1003">Cell membrane</keyword>
<gene>
    <name evidence="8" type="primary">drrB</name>
    <name evidence="8" type="ORF">Mal52_21610</name>
</gene>
<protein>
    <recommendedName>
        <fullName evidence="5">Transport permease protein</fullName>
    </recommendedName>
</protein>
<dbReference type="InterPro" id="IPR000412">
    <property type="entry name" value="ABC_2_transport"/>
</dbReference>
<dbReference type="PROSITE" id="PS51012">
    <property type="entry name" value="ABC_TM2"/>
    <property type="match status" value="1"/>
</dbReference>
<evidence type="ECO:0000256" key="5">
    <source>
        <dbReference type="RuleBase" id="RU361157"/>
    </source>
</evidence>
<reference evidence="8 9" key="1">
    <citation type="submission" date="2019-02" db="EMBL/GenBank/DDBJ databases">
        <title>Deep-cultivation of Planctomycetes and their phenomic and genomic characterization uncovers novel biology.</title>
        <authorList>
            <person name="Wiegand S."/>
            <person name="Jogler M."/>
            <person name="Boedeker C."/>
            <person name="Pinto D."/>
            <person name="Vollmers J."/>
            <person name="Rivas-Marin E."/>
            <person name="Kohn T."/>
            <person name="Peeters S.H."/>
            <person name="Heuer A."/>
            <person name="Rast P."/>
            <person name="Oberbeckmann S."/>
            <person name="Bunk B."/>
            <person name="Jeske O."/>
            <person name="Meyerdierks A."/>
            <person name="Storesund J.E."/>
            <person name="Kallscheuer N."/>
            <person name="Luecker S."/>
            <person name="Lage O.M."/>
            <person name="Pohl T."/>
            <person name="Merkel B.J."/>
            <person name="Hornburger P."/>
            <person name="Mueller R.-W."/>
            <person name="Bruemmer F."/>
            <person name="Labrenz M."/>
            <person name="Spormann A.M."/>
            <person name="Op den Camp H."/>
            <person name="Overmann J."/>
            <person name="Amann R."/>
            <person name="Jetten M.S.M."/>
            <person name="Mascher T."/>
            <person name="Medema M.H."/>
            <person name="Devos D.P."/>
            <person name="Kaster A.-K."/>
            <person name="Ovreas L."/>
            <person name="Rohde M."/>
            <person name="Galperin M.Y."/>
            <person name="Jogler C."/>
        </authorList>
    </citation>
    <scope>NUCLEOTIDE SEQUENCE [LARGE SCALE GENOMIC DNA]</scope>
    <source>
        <strain evidence="8 9">Mal52</strain>
    </source>
</reference>
<feature type="domain" description="PI-PLC Y-box" evidence="6">
    <location>
        <begin position="1"/>
        <end position="58"/>
    </location>
</feature>
<feature type="transmembrane region" description="Helical" evidence="5">
    <location>
        <begin position="47"/>
        <end position="65"/>
    </location>
</feature>
<dbReference type="AlphaFoldDB" id="A0A517ZMN2"/>
<evidence type="ECO:0000256" key="3">
    <source>
        <dbReference type="ARBA" id="ARBA00022989"/>
    </source>
</evidence>
<evidence type="ECO:0000259" key="6">
    <source>
        <dbReference type="PROSITE" id="PS50008"/>
    </source>
</evidence>
<evidence type="ECO:0000256" key="4">
    <source>
        <dbReference type="ARBA" id="ARBA00023136"/>
    </source>
</evidence>
<feature type="transmembrane region" description="Helical" evidence="5">
    <location>
        <begin position="192"/>
        <end position="213"/>
    </location>
</feature>
<dbReference type="EMBL" id="CP036276">
    <property type="protein sequence ID" value="QDU43685.1"/>
    <property type="molecule type" value="Genomic_DNA"/>
</dbReference>
<dbReference type="Pfam" id="PF01061">
    <property type="entry name" value="ABC2_membrane"/>
    <property type="match status" value="1"/>
</dbReference>
<comment type="similarity">
    <text evidence="5">Belongs to the ABC-2 integral membrane protein family.</text>
</comment>
<evidence type="ECO:0000313" key="8">
    <source>
        <dbReference type="EMBL" id="QDU43685.1"/>
    </source>
</evidence>
<feature type="transmembrane region" description="Helical" evidence="5">
    <location>
        <begin position="252"/>
        <end position="277"/>
    </location>
</feature>
<dbReference type="GO" id="GO:0004435">
    <property type="term" value="F:phosphatidylinositol-4,5-bisphosphate phospholipase C activity"/>
    <property type="evidence" value="ECO:0007669"/>
    <property type="project" value="InterPro"/>
</dbReference>
<name>A0A517ZMN2_9PLAN</name>
<feature type="domain" description="ABC transmembrane type-2" evidence="7">
    <location>
        <begin position="45"/>
        <end position="280"/>
    </location>
</feature>
<dbReference type="Proteomes" id="UP000319383">
    <property type="component" value="Chromosome"/>
</dbReference>
<dbReference type="GO" id="GO:0043190">
    <property type="term" value="C:ATP-binding cassette (ABC) transporter complex"/>
    <property type="evidence" value="ECO:0007669"/>
    <property type="project" value="InterPro"/>
</dbReference>
<dbReference type="KEGG" id="sdyn:Mal52_21610"/>
<keyword evidence="3 5" id="KW-1133">Transmembrane helix</keyword>
<dbReference type="PANTHER" id="PTHR43229">
    <property type="entry name" value="NODULATION PROTEIN J"/>
    <property type="match status" value="1"/>
</dbReference>
<dbReference type="GO" id="GO:0140359">
    <property type="term" value="F:ABC-type transporter activity"/>
    <property type="evidence" value="ECO:0007669"/>
    <property type="project" value="InterPro"/>
</dbReference>
<keyword evidence="2 5" id="KW-0812">Transmembrane</keyword>
<feature type="transmembrane region" description="Helical" evidence="5">
    <location>
        <begin position="160"/>
        <end position="185"/>
    </location>
</feature>
<keyword evidence="5" id="KW-0813">Transport</keyword>
<sequence>MSTSTEAVAPSPASPTINAQPRGNFWLPILTLTQRELVRFFRQRTRVIGALVQPLLFWILFGAGLKGSFQPPRWATWEMSYQEYFFPGIAVMIAMFTAIFSTISIIEDRREGFLQGVLVAPISRLSLVLGKLCGGTVLAVLQAALFLLLAPTMGIDLSPTAAICTLAWLTLLSFTLTALGFVIAWPMESTQGFHAIMSVFLMPMWLLSGAFFPAGESGWLSWIIAANPLTYGMAGLRRLLYFNREIPTGNGLPGLGISLAVTCLFCCVCVGLSVYLASRRVSKDAR</sequence>
<dbReference type="PROSITE" id="PS50008">
    <property type="entry name" value="PIPLC_Y_DOMAIN"/>
    <property type="match status" value="1"/>
</dbReference>
<comment type="subcellular location">
    <subcellularLocation>
        <location evidence="5">Cell membrane</location>
        <topology evidence="5">Multi-pass membrane protein</topology>
    </subcellularLocation>
    <subcellularLocation>
        <location evidence="1">Membrane</location>
        <topology evidence="1">Multi-pass membrane protein</topology>
    </subcellularLocation>
</comment>
<feature type="transmembrane region" description="Helical" evidence="5">
    <location>
        <begin position="85"/>
        <end position="106"/>
    </location>
</feature>
<dbReference type="PANTHER" id="PTHR43229:SF2">
    <property type="entry name" value="NODULATION PROTEIN J"/>
    <property type="match status" value="1"/>
</dbReference>
<feature type="transmembrane region" description="Helical" evidence="5">
    <location>
        <begin position="219"/>
        <end position="240"/>
    </location>
</feature>
<dbReference type="InterPro" id="IPR013525">
    <property type="entry name" value="ABC2_TM"/>
</dbReference>
<evidence type="ECO:0000256" key="2">
    <source>
        <dbReference type="ARBA" id="ARBA00022692"/>
    </source>
</evidence>